<proteinExistence type="predicted"/>
<accession>A0A1J5R4U6</accession>
<protein>
    <submittedName>
        <fullName evidence="1">Uncharacterized protein</fullName>
    </submittedName>
</protein>
<dbReference type="AlphaFoldDB" id="A0A1J5R4U6"/>
<reference evidence="1" key="1">
    <citation type="submission" date="2016-10" db="EMBL/GenBank/DDBJ databases">
        <title>Sequence of Gallionella enrichment culture.</title>
        <authorList>
            <person name="Poehlein A."/>
            <person name="Muehling M."/>
            <person name="Daniel R."/>
        </authorList>
    </citation>
    <scope>NUCLEOTIDE SEQUENCE</scope>
</reference>
<name>A0A1J5R4U6_9ZZZZ</name>
<sequence>MQEQALDRHFQCPGESGHFEVKNWTPSGLDLGDLSPCQHNAILCHAAAKIFLGYPWPHDTPQLLEARADEIAGMRELAGFQNVPNGHIESGKKLTIKGALGAHPIKDFLRLMLQCSANYVTAQSSMREISGT</sequence>
<evidence type="ECO:0000313" key="1">
    <source>
        <dbReference type="EMBL" id="OIQ87071.1"/>
    </source>
</evidence>
<comment type="caution">
    <text evidence="1">The sequence shown here is derived from an EMBL/GenBank/DDBJ whole genome shotgun (WGS) entry which is preliminary data.</text>
</comment>
<dbReference type="EMBL" id="MLJW01000442">
    <property type="protein sequence ID" value="OIQ87071.1"/>
    <property type="molecule type" value="Genomic_DNA"/>
</dbReference>
<organism evidence="1">
    <name type="scientific">mine drainage metagenome</name>
    <dbReference type="NCBI Taxonomy" id="410659"/>
    <lineage>
        <taxon>unclassified sequences</taxon>
        <taxon>metagenomes</taxon>
        <taxon>ecological metagenomes</taxon>
    </lineage>
</organism>
<gene>
    <name evidence="1" type="ORF">GALL_310610</name>
</gene>